<dbReference type="Ensembl" id="ENSOTST00005194266.1">
    <property type="protein sequence ID" value="ENSOTSP00005113298.1"/>
    <property type="gene ID" value="ENSOTSG00005077337.1"/>
</dbReference>
<dbReference type="GeneTree" id="ENSGT01140000282498"/>
<evidence type="ECO:0000313" key="3">
    <source>
        <dbReference type="Proteomes" id="UP000694402"/>
    </source>
</evidence>
<dbReference type="Ensembl" id="ENSOTST00005188007.1">
    <property type="protein sequence ID" value="ENSOTSP00005148786.1"/>
    <property type="gene ID" value="ENSOTSG00005077337.1"/>
</dbReference>
<evidence type="ECO:0000313" key="2">
    <source>
        <dbReference type="Ensembl" id="ENSOTSP00005109964.1"/>
    </source>
</evidence>
<dbReference type="Ensembl" id="ENSOTST00005145591.1">
    <property type="protein sequence ID" value="ENSOTSP00005148988.1"/>
    <property type="gene ID" value="ENSOTSG00005077337.1"/>
</dbReference>
<dbReference type="GO" id="GO:0003677">
    <property type="term" value="F:DNA binding"/>
    <property type="evidence" value="ECO:0007669"/>
    <property type="project" value="InterPro"/>
</dbReference>
<proteinExistence type="predicted"/>
<reference evidence="3" key="1">
    <citation type="journal article" date="2018" name="PLoS ONE">
        <title>Chinook salmon (Oncorhynchus tshawytscha) genome and transcriptome.</title>
        <authorList>
            <person name="Christensen K.A."/>
            <person name="Leong J.S."/>
            <person name="Sakhrani D."/>
            <person name="Biagi C.A."/>
            <person name="Minkley D.R."/>
            <person name="Withler R.E."/>
            <person name="Rondeau E.B."/>
            <person name="Koop B.F."/>
            <person name="Devlin R.H."/>
        </authorList>
    </citation>
    <scope>NUCLEOTIDE SEQUENCE [LARGE SCALE GENOMIC DNA]</scope>
</reference>
<feature type="domain" description="Transposase Tc1-like" evidence="1">
    <location>
        <begin position="29"/>
        <end position="99"/>
    </location>
</feature>
<dbReference type="InterPro" id="IPR036397">
    <property type="entry name" value="RNaseH_sf"/>
</dbReference>
<keyword evidence="3" id="KW-1185">Reference proteome</keyword>
<dbReference type="GO" id="GO:0015074">
    <property type="term" value="P:DNA integration"/>
    <property type="evidence" value="ECO:0007669"/>
    <property type="project" value="InterPro"/>
</dbReference>
<organism evidence="2 3">
    <name type="scientific">Oncorhynchus tshawytscha</name>
    <name type="common">Chinook salmon</name>
    <name type="synonym">Salmo tshawytscha</name>
    <dbReference type="NCBI Taxonomy" id="74940"/>
    <lineage>
        <taxon>Eukaryota</taxon>
        <taxon>Metazoa</taxon>
        <taxon>Chordata</taxon>
        <taxon>Craniata</taxon>
        <taxon>Vertebrata</taxon>
        <taxon>Euteleostomi</taxon>
        <taxon>Actinopterygii</taxon>
        <taxon>Neopterygii</taxon>
        <taxon>Teleostei</taxon>
        <taxon>Protacanthopterygii</taxon>
        <taxon>Salmoniformes</taxon>
        <taxon>Salmonidae</taxon>
        <taxon>Salmoninae</taxon>
        <taxon>Oncorhynchus</taxon>
    </lineage>
</organism>
<dbReference type="GO" id="GO:0006313">
    <property type="term" value="P:DNA transposition"/>
    <property type="evidence" value="ECO:0007669"/>
    <property type="project" value="InterPro"/>
</dbReference>
<dbReference type="Proteomes" id="UP000694402">
    <property type="component" value="Unassembled WGS sequence"/>
</dbReference>
<reference evidence="2" key="2">
    <citation type="submission" date="2025-05" db="UniProtKB">
        <authorList>
            <consortium name="Ensembl"/>
        </authorList>
    </citation>
    <scope>IDENTIFICATION</scope>
</reference>
<evidence type="ECO:0000259" key="1">
    <source>
        <dbReference type="Pfam" id="PF01498"/>
    </source>
</evidence>
<dbReference type="InterPro" id="IPR002492">
    <property type="entry name" value="Transposase_Tc1-like"/>
</dbReference>
<name>A0AAZ3P240_ONCTS</name>
<dbReference type="Ensembl" id="ENSOTST00005122631.1">
    <property type="protein sequence ID" value="ENSOTSP00005109964.1"/>
    <property type="gene ID" value="ENSOTSG00005077337.1"/>
</dbReference>
<dbReference type="Ensembl" id="ENSOTST00005163774.1">
    <property type="protein sequence ID" value="ENSOTSP00005141775.1"/>
    <property type="gene ID" value="ENSOTSG00005077337.1"/>
</dbReference>
<accession>A0AAZ3P240</accession>
<protein>
    <recommendedName>
        <fullName evidence="1">Transposase Tc1-like domain-containing protein</fullName>
    </recommendedName>
</protein>
<dbReference type="Pfam" id="PF01498">
    <property type="entry name" value="HTH_Tnp_Tc3_2"/>
    <property type="match status" value="1"/>
</dbReference>
<dbReference type="Gene3D" id="3.30.420.10">
    <property type="entry name" value="Ribonuclease H-like superfamily/Ribonuclease H"/>
    <property type="match status" value="1"/>
</dbReference>
<sequence length="170" mass="19217">MVYKWRKFSTVATLPRSGRPAKMTARAQSRMLNEVKKNPRMSAKDLQKYLEDANISVDESTIRKTLNKNGVHGRTPRKKPMLSQKNIVASLKFAKVHLDVPQCYLQNILWTDETTDELFGRNTQHCGEKKAQHTNIKTSSLQLSMVEGASWFGAVLLPQGLDSLLSSTEK</sequence>
<dbReference type="AlphaFoldDB" id="A0AAZ3P240"/>